<comment type="caution">
    <text evidence="1">The sequence shown here is derived from an EMBL/GenBank/DDBJ whole genome shotgun (WGS) entry which is preliminary data.</text>
</comment>
<dbReference type="Proteomes" id="UP000215559">
    <property type="component" value="Unassembled WGS sequence"/>
</dbReference>
<proteinExistence type="predicted"/>
<dbReference type="EMBL" id="NOZP01000022">
    <property type="protein sequence ID" value="OYD17070.1"/>
    <property type="molecule type" value="Genomic_DNA"/>
</dbReference>
<reference evidence="1 2" key="1">
    <citation type="submission" date="2017-07" db="EMBL/GenBank/DDBJ databases">
        <title>Recovery of genomes from metagenomes via a dereplication, aggregation, and scoring strategy.</title>
        <authorList>
            <person name="Sieber C.M."/>
            <person name="Probst A.J."/>
            <person name="Sharrar A."/>
            <person name="Thomas B.C."/>
            <person name="Hess M."/>
            <person name="Tringe S.G."/>
            <person name="Banfield J.F."/>
        </authorList>
    </citation>
    <scope>NUCLEOTIDE SEQUENCE [LARGE SCALE GENOMIC DNA]</scope>
    <source>
        <strain evidence="1">JGI_Cruoil_03_51_56</strain>
    </source>
</reference>
<gene>
    <name evidence="1" type="ORF">CH330_00940</name>
</gene>
<protein>
    <submittedName>
        <fullName evidence="1">Uncharacterized protein</fullName>
    </submittedName>
</protein>
<organism evidence="1 2">
    <name type="scientific">candidate division WOR-3 bacterium JGI_Cruoil_03_51_56</name>
    <dbReference type="NCBI Taxonomy" id="1973747"/>
    <lineage>
        <taxon>Bacteria</taxon>
        <taxon>Bacteria division WOR-3</taxon>
    </lineage>
</organism>
<evidence type="ECO:0000313" key="1">
    <source>
        <dbReference type="EMBL" id="OYD17070.1"/>
    </source>
</evidence>
<dbReference type="AlphaFoldDB" id="A0A235BXJ3"/>
<evidence type="ECO:0000313" key="2">
    <source>
        <dbReference type="Proteomes" id="UP000215559"/>
    </source>
</evidence>
<feature type="non-terminal residue" evidence="1">
    <location>
        <position position="143"/>
    </location>
</feature>
<name>A0A235BXJ3_UNCW3</name>
<sequence>MGVLTWTLGKGGPALEAHAESLGLATLADDRQFTMRRITRCDPKVSYSELAFLRLSVTELRKVWPGRELPFRSRFTRSSWFLLVGNETEYGYYESSDGVTRYATLAAGAGEVWGLPVIFSARLHEEPPAARADGIPVGRPRFV</sequence>
<accession>A0A235BXJ3</accession>